<dbReference type="GO" id="GO:0032259">
    <property type="term" value="P:methylation"/>
    <property type="evidence" value="ECO:0007669"/>
    <property type="project" value="UniProtKB-KW"/>
</dbReference>
<dbReference type="SUPFAM" id="SSF53335">
    <property type="entry name" value="S-adenosyl-L-methionine-dependent methyltransferases"/>
    <property type="match status" value="1"/>
</dbReference>
<dbReference type="Gene3D" id="3.40.50.150">
    <property type="entry name" value="Vaccinia Virus protein VP39"/>
    <property type="match status" value="1"/>
</dbReference>
<protein>
    <submittedName>
        <fullName evidence="2">Class I SAM-dependent methyltransferase</fullName>
    </submittedName>
</protein>
<dbReference type="Pfam" id="PF08242">
    <property type="entry name" value="Methyltransf_12"/>
    <property type="match status" value="1"/>
</dbReference>
<evidence type="ECO:0000313" key="2">
    <source>
        <dbReference type="EMBL" id="GAA0235027.1"/>
    </source>
</evidence>
<accession>A0ABN0U0R5</accession>
<keyword evidence="3" id="KW-1185">Reference proteome</keyword>
<sequence length="243" mass="26516">MTDAPPPNGHALLDFNSPLSDAKSYELIAGLGDLRDKTVVDYGCGWAELLLRAVEHAPGATGVGVDGDDYAIARGTANARARGIADRVRLELGDVTTWDGPVADVAISIGASHAWGDARAVLAAMRTRIRPGGRLLLGDGYWEREPSDTLREAFQGDALGTFEDLVDLALESGYRVLRLTTASRDEWDSFESRWCAARELWLLDNPDHPEAAAVQKVVDDHRDLWIKGYRGVLGFAYLTLARR</sequence>
<dbReference type="EMBL" id="BAAABU010000007">
    <property type="protein sequence ID" value="GAA0235027.1"/>
    <property type="molecule type" value="Genomic_DNA"/>
</dbReference>
<keyword evidence="2" id="KW-0489">Methyltransferase</keyword>
<dbReference type="InterPro" id="IPR013217">
    <property type="entry name" value="Methyltransf_12"/>
</dbReference>
<gene>
    <name evidence="2" type="ORF">GCM10010492_37450</name>
</gene>
<name>A0ABN0U0R5_9PSEU</name>
<reference evidence="2 3" key="1">
    <citation type="journal article" date="2019" name="Int. J. Syst. Evol. Microbiol.">
        <title>The Global Catalogue of Microorganisms (GCM) 10K type strain sequencing project: providing services to taxonomists for standard genome sequencing and annotation.</title>
        <authorList>
            <consortium name="The Broad Institute Genomics Platform"/>
            <consortium name="The Broad Institute Genome Sequencing Center for Infectious Disease"/>
            <person name="Wu L."/>
            <person name="Ma J."/>
        </authorList>
    </citation>
    <scope>NUCLEOTIDE SEQUENCE [LARGE SCALE GENOMIC DNA]</scope>
    <source>
        <strain evidence="2 3">JCM 3380</strain>
    </source>
</reference>
<proteinExistence type="predicted"/>
<dbReference type="CDD" id="cd02440">
    <property type="entry name" value="AdoMet_MTases"/>
    <property type="match status" value="1"/>
</dbReference>
<organism evidence="2 3">
    <name type="scientific">Saccharothrix mutabilis subsp. mutabilis</name>
    <dbReference type="NCBI Taxonomy" id="66855"/>
    <lineage>
        <taxon>Bacteria</taxon>
        <taxon>Bacillati</taxon>
        <taxon>Actinomycetota</taxon>
        <taxon>Actinomycetes</taxon>
        <taxon>Pseudonocardiales</taxon>
        <taxon>Pseudonocardiaceae</taxon>
        <taxon>Saccharothrix</taxon>
    </lineage>
</organism>
<evidence type="ECO:0000313" key="3">
    <source>
        <dbReference type="Proteomes" id="UP001500416"/>
    </source>
</evidence>
<keyword evidence="2" id="KW-0808">Transferase</keyword>
<evidence type="ECO:0000259" key="1">
    <source>
        <dbReference type="Pfam" id="PF08242"/>
    </source>
</evidence>
<dbReference type="InterPro" id="IPR029063">
    <property type="entry name" value="SAM-dependent_MTases_sf"/>
</dbReference>
<feature type="domain" description="Methyltransferase type 12" evidence="1">
    <location>
        <begin position="41"/>
        <end position="135"/>
    </location>
</feature>
<dbReference type="RefSeq" id="WP_343935125.1">
    <property type="nucleotide sequence ID" value="NZ_BAAABU010000007.1"/>
</dbReference>
<dbReference type="GO" id="GO:0008168">
    <property type="term" value="F:methyltransferase activity"/>
    <property type="evidence" value="ECO:0007669"/>
    <property type="project" value="UniProtKB-KW"/>
</dbReference>
<dbReference type="Proteomes" id="UP001500416">
    <property type="component" value="Unassembled WGS sequence"/>
</dbReference>
<comment type="caution">
    <text evidence="2">The sequence shown here is derived from an EMBL/GenBank/DDBJ whole genome shotgun (WGS) entry which is preliminary data.</text>
</comment>